<dbReference type="GO" id="GO:0008270">
    <property type="term" value="F:zinc ion binding"/>
    <property type="evidence" value="ECO:0007669"/>
    <property type="project" value="UniProtKB-KW"/>
</dbReference>
<dbReference type="SMART" id="SM00490">
    <property type="entry name" value="HELICc"/>
    <property type="match status" value="1"/>
</dbReference>
<dbReference type="PROSITE" id="PS50966">
    <property type="entry name" value="ZF_SWIM"/>
    <property type="match status" value="1"/>
</dbReference>
<protein>
    <submittedName>
        <fullName evidence="6">DEAD/DEAH box helicase</fullName>
    </submittedName>
</protein>
<evidence type="ECO:0000256" key="1">
    <source>
        <dbReference type="ARBA" id="ARBA00022801"/>
    </source>
</evidence>
<dbReference type="InterPro" id="IPR001650">
    <property type="entry name" value="Helicase_C-like"/>
</dbReference>
<dbReference type="InterPro" id="IPR000330">
    <property type="entry name" value="SNF2_N"/>
</dbReference>
<dbReference type="CDD" id="cd18793">
    <property type="entry name" value="SF2_C_SNF"/>
    <property type="match status" value="1"/>
</dbReference>
<keyword evidence="2" id="KW-0862">Zinc</keyword>
<proteinExistence type="predicted"/>
<dbReference type="InterPro" id="IPR049730">
    <property type="entry name" value="SNF2/RAD54-like_C"/>
</dbReference>
<dbReference type="CDD" id="cd18012">
    <property type="entry name" value="DEXQc_arch_SWI2_SNF2"/>
    <property type="match status" value="1"/>
</dbReference>
<dbReference type="InterPro" id="IPR038718">
    <property type="entry name" value="SNF2-like_sf"/>
</dbReference>
<evidence type="ECO:0000259" key="5">
    <source>
        <dbReference type="PROSITE" id="PS51194"/>
    </source>
</evidence>
<dbReference type="SUPFAM" id="SSF52540">
    <property type="entry name" value="P-loop containing nucleoside triphosphate hydrolases"/>
    <property type="match status" value="2"/>
</dbReference>
<keyword evidence="6" id="KW-0067">ATP-binding</keyword>
<feature type="domain" description="Helicase C-terminal" evidence="5">
    <location>
        <begin position="904"/>
        <end position="1074"/>
    </location>
</feature>
<dbReference type="Proteomes" id="UP000049127">
    <property type="component" value="Unassembled WGS sequence"/>
</dbReference>
<keyword evidence="6" id="KW-0347">Helicase</keyword>
<keyword evidence="6" id="KW-0547">Nucleotide-binding</keyword>
<feature type="domain" description="Helicase ATP-binding" evidence="4">
    <location>
        <begin position="636"/>
        <end position="793"/>
    </location>
</feature>
<organism evidence="6 7">
    <name type="scientific">Paraclostridium sordellii</name>
    <name type="common">Clostridium sordellii</name>
    <dbReference type="NCBI Taxonomy" id="1505"/>
    <lineage>
        <taxon>Bacteria</taxon>
        <taxon>Bacillati</taxon>
        <taxon>Bacillota</taxon>
        <taxon>Clostridia</taxon>
        <taxon>Peptostreptococcales</taxon>
        <taxon>Peptostreptococcaceae</taxon>
        <taxon>Paraclostridium</taxon>
    </lineage>
</organism>
<dbReference type="AlphaFoldDB" id="A0A0C7R4I0"/>
<dbReference type="FunFam" id="3.40.50.10810:FF:000054">
    <property type="entry name" value="Helicase, Snf2 family"/>
    <property type="match status" value="1"/>
</dbReference>
<dbReference type="GO" id="GO:0005524">
    <property type="term" value="F:ATP binding"/>
    <property type="evidence" value="ECO:0007669"/>
    <property type="project" value="InterPro"/>
</dbReference>
<dbReference type="PROSITE" id="PS51192">
    <property type="entry name" value="HELICASE_ATP_BIND_1"/>
    <property type="match status" value="1"/>
</dbReference>
<dbReference type="InterPro" id="IPR027417">
    <property type="entry name" value="P-loop_NTPase"/>
</dbReference>
<dbReference type="InterPro" id="IPR014001">
    <property type="entry name" value="Helicase_ATP-bd"/>
</dbReference>
<dbReference type="GO" id="GO:0016787">
    <property type="term" value="F:hydrolase activity"/>
    <property type="evidence" value="ECO:0007669"/>
    <property type="project" value="UniProtKB-KW"/>
</dbReference>
<evidence type="ECO:0000313" key="7">
    <source>
        <dbReference type="Proteomes" id="UP000049127"/>
    </source>
</evidence>
<evidence type="ECO:0000313" key="6">
    <source>
        <dbReference type="EMBL" id="CEQ03730.1"/>
    </source>
</evidence>
<dbReference type="Gene3D" id="3.40.50.300">
    <property type="entry name" value="P-loop containing nucleotide triphosphate hydrolases"/>
    <property type="match status" value="1"/>
</dbReference>
<dbReference type="EMBL" id="CEKZ01000003">
    <property type="protein sequence ID" value="CEQ03730.1"/>
    <property type="molecule type" value="Genomic_DNA"/>
</dbReference>
<sequence>MQLKELIDVVMESTTKSMWARGYTYYKKGIVDQVTPQIQNGILTIDGIIGADFSNEIYYTSLEIDLKRKKIIKARCNCIDFINNEGENSNFICKHNVATFLLYIDMLQKQIKKQKQDKKKKEKELDPSKQIIRLAKERLSKSRKINIDVYLSQKKGNIGTYYQVSFKIGNERMYVLKSIPEFIYSRKEKNNIKYGKDFEYNPINDYFSKEDEAIVNLMEEYINIDQKIYKESKNDIKLIDGKYLNIHESGLKKLLSTLVNKEILFTYDNTDISSIVKHDDIDLDFFISESENKLMLQSNSNKIIKLNDKGDILFFNNIIYLISDKQCYNYIPFYDVLCENEKIEFKNEDVDGLLNGLLPVLKRASNNIRFDETLENQIRNNLDVNFYFDKSNHGITCFLDYIYKDDNENNNKGYIIRNFKKENEIEYIVCSYGFERSGEKLICKLSPDELYEFFKEKIYELKKFGEIYYSDKLKKVKVYKSSDIKASFNLNKQNYLEFNFNIDDVEKSEIENILSALRNKRKYYKLNSGSYIDLEEEKMVKFLELVEDVKDRKVENDININEYNNINEVSYNLGNENSLYLKNFIEENEFNFIEGLEKINEISKKFETISKVNIDAPKELNANLREYQLQGLKWLKTLSHMEFGGILADEMGLGKTIQTISFLLSEKGKKSLVVAPTSLIYNWKNEFETFTPDLDVLVLHGNKNERKELLKQIESKDVILTTYTILKNDFNQLQNFTFDYCIIDEAQNIKNPYSQNSEAVKQVNAKVKFALTGTPIENNLLELWSIFDFIMPGYLYSKNKFQEKFIKNQESLCNLKKQIQPFMLRRLKKEVLSQLPDKIETKFFIEMSEEQKKVYKTYVEDIKEKMKSTDFDKDKITILSYLTTLRQLCLDPAIKVDNYKGDSGKINVLNEIVKDNIENNHKILIFSQFTSVLQNIGNELQKENIQYFYLDGKTNPKERVDLVDKFNKNENIRVFLISLKAGGTGLNLTSADVVIHFDPWWNPAIENQATDRAHRYGQKNVVEVIKLIAKGSIEENILKLQEDKKELIQSIISEDFKNESLIKMLSKEELINLISN</sequence>
<evidence type="ECO:0000259" key="3">
    <source>
        <dbReference type="PROSITE" id="PS50966"/>
    </source>
</evidence>
<dbReference type="Gene3D" id="3.40.50.10810">
    <property type="entry name" value="Tandem AAA-ATPase domain"/>
    <property type="match status" value="1"/>
</dbReference>
<keyword evidence="1" id="KW-0378">Hydrolase</keyword>
<gene>
    <name evidence="6" type="ORF">R28058_14631</name>
</gene>
<dbReference type="InterPro" id="IPR013663">
    <property type="entry name" value="Helicase_SWF/SNF/SWI_bac"/>
</dbReference>
<dbReference type="OrthoDB" id="9760715at2"/>
<evidence type="ECO:0000259" key="4">
    <source>
        <dbReference type="PROSITE" id="PS51192"/>
    </source>
</evidence>
<feature type="domain" description="SWIM-type" evidence="3">
    <location>
        <begin position="58"/>
        <end position="104"/>
    </location>
</feature>
<dbReference type="Pfam" id="PF00176">
    <property type="entry name" value="SNF2-rel_dom"/>
    <property type="match status" value="1"/>
</dbReference>
<evidence type="ECO:0000256" key="2">
    <source>
        <dbReference type="PROSITE-ProRule" id="PRU00325"/>
    </source>
</evidence>
<keyword evidence="2" id="KW-0863">Zinc-finger</keyword>
<dbReference type="GO" id="GO:0004386">
    <property type="term" value="F:helicase activity"/>
    <property type="evidence" value="ECO:0007669"/>
    <property type="project" value="UniProtKB-KW"/>
</dbReference>
<dbReference type="Pfam" id="PF00271">
    <property type="entry name" value="Helicase_C"/>
    <property type="match status" value="1"/>
</dbReference>
<dbReference type="FunFam" id="3.40.50.300:FF:000533">
    <property type="entry name" value="Helicase, Snf2 family"/>
    <property type="match status" value="1"/>
</dbReference>
<dbReference type="PROSITE" id="PS51194">
    <property type="entry name" value="HELICASE_CTER"/>
    <property type="match status" value="1"/>
</dbReference>
<dbReference type="SMART" id="SM00487">
    <property type="entry name" value="DEXDc"/>
    <property type="match status" value="1"/>
</dbReference>
<reference evidence="6 7" key="1">
    <citation type="submission" date="2015-01" db="EMBL/GenBank/DDBJ databases">
        <authorList>
            <person name="Aslett A.Martin."/>
            <person name="De Silva Nishadi"/>
        </authorList>
    </citation>
    <scope>NUCLEOTIDE SEQUENCE [LARGE SCALE GENOMIC DNA]</scope>
    <source>
        <strain evidence="6 7">R28058</strain>
    </source>
</reference>
<dbReference type="RefSeq" id="WP_055341960.1">
    <property type="nucleotide sequence ID" value="NZ_CDNI01000003.1"/>
</dbReference>
<dbReference type="Pfam" id="PF08455">
    <property type="entry name" value="SNF2_assoc"/>
    <property type="match status" value="1"/>
</dbReference>
<accession>A0A0C7R4I0</accession>
<dbReference type="InterPro" id="IPR007527">
    <property type="entry name" value="Znf_SWIM"/>
</dbReference>
<name>A0A0C7R4I0_PARSO</name>
<dbReference type="PANTHER" id="PTHR10799">
    <property type="entry name" value="SNF2/RAD54 HELICASE FAMILY"/>
    <property type="match status" value="1"/>
</dbReference>
<keyword evidence="2" id="KW-0479">Metal-binding</keyword>